<gene>
    <name evidence="1" type="ORF">ACD_4C00234G0006</name>
</gene>
<proteinExistence type="predicted"/>
<dbReference type="EMBL" id="AMFJ01000750">
    <property type="protein sequence ID" value="EKE26598.1"/>
    <property type="molecule type" value="Genomic_DNA"/>
</dbReference>
<dbReference type="AlphaFoldDB" id="K2FUJ9"/>
<sequence>MSEAYNWMNSEKLIGLWNPKITNAVLRWLENKESYIKWEIEADQLVTKNAEIIMEMLEIGIKFIEIWPFMQQIDVIKDRVEWIYLNNERYPLKALIK</sequence>
<protein>
    <submittedName>
        <fullName evidence="1">Uncharacterized protein</fullName>
    </submittedName>
</protein>
<comment type="caution">
    <text evidence="1">The sequence shown here is derived from an EMBL/GenBank/DDBJ whole genome shotgun (WGS) entry which is preliminary data.</text>
</comment>
<accession>K2FUJ9</accession>
<reference evidence="1" key="1">
    <citation type="journal article" date="2012" name="Science">
        <title>Fermentation, hydrogen, and sulfur metabolism in multiple uncultivated bacterial phyla.</title>
        <authorList>
            <person name="Wrighton K.C."/>
            <person name="Thomas B.C."/>
            <person name="Sharon I."/>
            <person name="Miller C.S."/>
            <person name="Castelle C.J."/>
            <person name="VerBerkmoes N.C."/>
            <person name="Wilkins M.J."/>
            <person name="Hettich R.L."/>
            <person name="Lipton M.S."/>
            <person name="Williams K.H."/>
            <person name="Long P.E."/>
            <person name="Banfield J.F."/>
        </authorList>
    </citation>
    <scope>NUCLEOTIDE SEQUENCE [LARGE SCALE GENOMIC DNA]</scope>
</reference>
<evidence type="ECO:0000313" key="1">
    <source>
        <dbReference type="EMBL" id="EKE26598.1"/>
    </source>
</evidence>
<organism evidence="1">
    <name type="scientific">uncultured bacterium</name>
    <name type="common">gcode 4</name>
    <dbReference type="NCBI Taxonomy" id="1234023"/>
    <lineage>
        <taxon>Bacteria</taxon>
        <taxon>environmental samples</taxon>
    </lineage>
</organism>
<name>K2FUJ9_9BACT</name>